<evidence type="ECO:0000256" key="1">
    <source>
        <dbReference type="ARBA" id="ARBA00022801"/>
    </source>
</evidence>
<name>A0A6G1K9C4_9PLEO</name>
<accession>A0A6G1K9C4</accession>
<evidence type="ECO:0000259" key="2">
    <source>
        <dbReference type="Pfam" id="PF07859"/>
    </source>
</evidence>
<organism evidence="3 4">
    <name type="scientific">Pleomassaria siparia CBS 279.74</name>
    <dbReference type="NCBI Taxonomy" id="1314801"/>
    <lineage>
        <taxon>Eukaryota</taxon>
        <taxon>Fungi</taxon>
        <taxon>Dikarya</taxon>
        <taxon>Ascomycota</taxon>
        <taxon>Pezizomycotina</taxon>
        <taxon>Dothideomycetes</taxon>
        <taxon>Pleosporomycetidae</taxon>
        <taxon>Pleosporales</taxon>
        <taxon>Pleomassariaceae</taxon>
        <taxon>Pleomassaria</taxon>
    </lineage>
</organism>
<keyword evidence="4" id="KW-1185">Reference proteome</keyword>
<dbReference type="AlphaFoldDB" id="A0A6G1K9C4"/>
<evidence type="ECO:0000313" key="4">
    <source>
        <dbReference type="Proteomes" id="UP000799428"/>
    </source>
</evidence>
<proteinExistence type="predicted"/>
<protein>
    <submittedName>
        <fullName evidence="3">Alpha/beta hydrolase</fullName>
    </submittedName>
</protein>
<dbReference type="PANTHER" id="PTHR48081">
    <property type="entry name" value="AB HYDROLASE SUPERFAMILY PROTEIN C4A8.06C"/>
    <property type="match status" value="1"/>
</dbReference>
<dbReference type="Proteomes" id="UP000799428">
    <property type="component" value="Unassembled WGS sequence"/>
</dbReference>
<dbReference type="SUPFAM" id="SSF53474">
    <property type="entry name" value="alpha/beta-Hydrolases"/>
    <property type="match status" value="1"/>
</dbReference>
<evidence type="ECO:0000313" key="3">
    <source>
        <dbReference type="EMBL" id="KAF2709145.1"/>
    </source>
</evidence>
<dbReference type="Gene3D" id="3.40.50.1820">
    <property type="entry name" value="alpha/beta hydrolase"/>
    <property type="match status" value="1"/>
</dbReference>
<dbReference type="Pfam" id="PF07859">
    <property type="entry name" value="Abhydrolase_3"/>
    <property type="match status" value="1"/>
</dbReference>
<dbReference type="InterPro" id="IPR029058">
    <property type="entry name" value="AB_hydrolase_fold"/>
</dbReference>
<dbReference type="EMBL" id="MU005771">
    <property type="protein sequence ID" value="KAF2709145.1"/>
    <property type="molecule type" value="Genomic_DNA"/>
</dbReference>
<dbReference type="GO" id="GO:0016787">
    <property type="term" value="F:hydrolase activity"/>
    <property type="evidence" value="ECO:0007669"/>
    <property type="project" value="UniProtKB-KW"/>
</dbReference>
<feature type="domain" description="Alpha/beta hydrolase fold-3" evidence="2">
    <location>
        <begin position="94"/>
        <end position="305"/>
    </location>
</feature>
<gene>
    <name evidence="3" type="ORF">K504DRAFT_380115</name>
</gene>
<reference evidence="3" key="1">
    <citation type="journal article" date="2020" name="Stud. Mycol.">
        <title>101 Dothideomycetes genomes: a test case for predicting lifestyles and emergence of pathogens.</title>
        <authorList>
            <person name="Haridas S."/>
            <person name="Albert R."/>
            <person name="Binder M."/>
            <person name="Bloem J."/>
            <person name="Labutti K."/>
            <person name="Salamov A."/>
            <person name="Andreopoulos B."/>
            <person name="Baker S."/>
            <person name="Barry K."/>
            <person name="Bills G."/>
            <person name="Bluhm B."/>
            <person name="Cannon C."/>
            <person name="Castanera R."/>
            <person name="Culley D."/>
            <person name="Daum C."/>
            <person name="Ezra D."/>
            <person name="Gonzalez J."/>
            <person name="Henrissat B."/>
            <person name="Kuo A."/>
            <person name="Liang C."/>
            <person name="Lipzen A."/>
            <person name="Lutzoni F."/>
            <person name="Magnuson J."/>
            <person name="Mondo S."/>
            <person name="Nolan M."/>
            <person name="Ohm R."/>
            <person name="Pangilinan J."/>
            <person name="Park H.-J."/>
            <person name="Ramirez L."/>
            <person name="Alfaro M."/>
            <person name="Sun H."/>
            <person name="Tritt A."/>
            <person name="Yoshinaga Y."/>
            <person name="Zwiers L.-H."/>
            <person name="Turgeon B."/>
            <person name="Goodwin S."/>
            <person name="Spatafora J."/>
            <person name="Crous P."/>
            <person name="Grigoriev I."/>
        </authorList>
    </citation>
    <scope>NUCLEOTIDE SEQUENCE</scope>
    <source>
        <strain evidence="3">CBS 279.74</strain>
    </source>
</reference>
<dbReference type="InterPro" id="IPR013094">
    <property type="entry name" value="AB_hydrolase_3"/>
</dbReference>
<dbReference type="OrthoDB" id="433474at2759"/>
<sequence>MKYEFDSEFDGCVRQTFQEVGIPPDQPIPRFARGDVGGRREGASFAKAVLALDAEVTNVTRTAYMAKADDGYEVPVLAYQVKQDRDHATLEPAVLYLHGGGMMFGSAELFEPITKSDVAATGVAHFSVNYRVAPEAPHPTPVEDCYAALLWLHSQGKALGIDNSRIAVAGLSAGGGLAAAVCLLARDRGLIDNPPIAKQVLLEPMLDDRNIEPGDEALAPFATWTWDDNWTGWNALLENRAGLGDISAYAAPARARNLEELPPTYIDVGTLDIFAKEDEDYALRLKNAGVEVEWHLYQGVPHGFELRGRQSVIVKQAYKNRRAAVQSLLLRSERAKLS</sequence>
<keyword evidence="1 3" id="KW-0378">Hydrolase</keyword>
<dbReference type="PANTHER" id="PTHR48081:SF8">
    <property type="entry name" value="ALPHA_BETA HYDROLASE FOLD-3 DOMAIN-CONTAINING PROTEIN-RELATED"/>
    <property type="match status" value="1"/>
</dbReference>
<dbReference type="InterPro" id="IPR050300">
    <property type="entry name" value="GDXG_lipolytic_enzyme"/>
</dbReference>